<dbReference type="InterPro" id="IPR036374">
    <property type="entry name" value="OxRdtase_Mopterin-bd_sf"/>
</dbReference>
<protein>
    <submittedName>
        <fullName evidence="2">Oxidoreductase</fullName>
    </submittedName>
</protein>
<sequence>MGYPRTSARLAGRLVLLLLLTLTAVAVRAESFTLTVSGNIGQFTDEQKHVYVLTEKDLLAMPQYTIDTSTSWTKKAQFAGPRLSDVLKRVGARGNALEFHSLDDYAYTIPADDATRYGVILARTMNGKPLQVKDFGPLFLIYPRDRYPDELRTPVAEAKFIWQVTKIVVK</sequence>
<feature type="domain" description="Oxidoreductase molybdopterin-binding" evidence="1">
    <location>
        <begin position="69"/>
        <end position="143"/>
    </location>
</feature>
<name>A0A494XNL5_9BURK</name>
<organism evidence="2 3">
    <name type="scientific">Trinickia fusca</name>
    <dbReference type="NCBI Taxonomy" id="2419777"/>
    <lineage>
        <taxon>Bacteria</taxon>
        <taxon>Pseudomonadati</taxon>
        <taxon>Pseudomonadota</taxon>
        <taxon>Betaproteobacteria</taxon>
        <taxon>Burkholderiales</taxon>
        <taxon>Burkholderiaceae</taxon>
        <taxon>Trinickia</taxon>
    </lineage>
</organism>
<evidence type="ECO:0000313" key="3">
    <source>
        <dbReference type="Proteomes" id="UP000280434"/>
    </source>
</evidence>
<dbReference type="RefSeq" id="WP_121274952.1">
    <property type="nucleotide sequence ID" value="NZ_RBZV01000001.1"/>
</dbReference>
<dbReference type="Proteomes" id="UP000280434">
    <property type="component" value="Unassembled WGS sequence"/>
</dbReference>
<proteinExistence type="predicted"/>
<evidence type="ECO:0000313" key="2">
    <source>
        <dbReference type="EMBL" id="RKP52240.1"/>
    </source>
</evidence>
<dbReference type="AlphaFoldDB" id="A0A494XNL5"/>
<gene>
    <name evidence="2" type="ORF">D7S89_01495</name>
</gene>
<dbReference type="InterPro" id="IPR000572">
    <property type="entry name" value="OxRdtase_Mopterin-bd_dom"/>
</dbReference>
<dbReference type="OrthoDB" id="9798763at2"/>
<keyword evidence="3" id="KW-1185">Reference proteome</keyword>
<dbReference type="EMBL" id="RBZV01000001">
    <property type="protein sequence ID" value="RKP52240.1"/>
    <property type="molecule type" value="Genomic_DNA"/>
</dbReference>
<dbReference type="SUPFAM" id="SSF56524">
    <property type="entry name" value="Oxidoreductase molybdopterin-binding domain"/>
    <property type="match status" value="1"/>
</dbReference>
<comment type="caution">
    <text evidence="2">The sequence shown here is derived from an EMBL/GenBank/DDBJ whole genome shotgun (WGS) entry which is preliminary data.</text>
</comment>
<evidence type="ECO:0000259" key="1">
    <source>
        <dbReference type="Pfam" id="PF00174"/>
    </source>
</evidence>
<dbReference type="Pfam" id="PF00174">
    <property type="entry name" value="Oxidored_molyb"/>
    <property type="match status" value="1"/>
</dbReference>
<accession>A0A494XNL5</accession>
<reference evidence="2 3" key="1">
    <citation type="submission" date="2018-10" db="EMBL/GenBank/DDBJ databases">
        <title>Paraburkholderia sp. 7MK8-2, isolated from soil.</title>
        <authorList>
            <person name="Gao Z.-H."/>
            <person name="Qiu L.-H."/>
        </authorList>
    </citation>
    <scope>NUCLEOTIDE SEQUENCE [LARGE SCALE GENOMIC DNA]</scope>
    <source>
        <strain evidence="2 3">7MK8-2</strain>
    </source>
</reference>
<dbReference type="Gene3D" id="3.90.420.10">
    <property type="entry name" value="Oxidoreductase, molybdopterin-binding domain"/>
    <property type="match status" value="1"/>
</dbReference>